<proteinExistence type="predicted"/>
<feature type="region of interest" description="Disordered" evidence="1">
    <location>
        <begin position="347"/>
        <end position="408"/>
    </location>
</feature>
<dbReference type="AlphaFoldDB" id="A0AAD6WW92"/>
<sequence>MHMQISRTQCASTASTPSPPRSTLPARARAGGAQSAAAPPEFSTLLRRADPGARGGESTSVGTGGRCQMEMAGINNQGSHRSPGTLRAWVCSCTAAFAVVGGIVSISGSRICIVLKWKCWVFVRGTAYLGWRIQRAPVGLRTARAHAVIVARRDPRSILDIECPACARRKVGKWRDNERGKWCKGGGGRGYIRSPAQERDACSGAWWRKQWAERGATCKRGLSGSCRRRQIAEAAGVDRSEAAGARSRTGRRDRRRRRRRMPRTKSITQPANEIKIDITSAHHGRGRKTREQRGVGSGGGWGLQKGGWGQKAGWGRRGRWVAGVGRRVDSVDVSALFGDVHTSKVESRHPRAAVPSIPDATGNPRKKVGLGVASGRGFRALGISDGKGRFGSGSDGSVQRSEGFEPPN</sequence>
<feature type="region of interest" description="Disordered" evidence="1">
    <location>
        <begin position="234"/>
        <end position="314"/>
    </location>
</feature>
<name>A0AAD6WW92_9AGAR</name>
<protein>
    <submittedName>
        <fullName evidence="2">Uncharacterized protein</fullName>
    </submittedName>
</protein>
<comment type="caution">
    <text evidence="2">The sequence shown here is derived from an EMBL/GenBank/DDBJ whole genome shotgun (WGS) entry which is preliminary data.</text>
</comment>
<organism evidence="2 3">
    <name type="scientific">Mycena alexandri</name>
    <dbReference type="NCBI Taxonomy" id="1745969"/>
    <lineage>
        <taxon>Eukaryota</taxon>
        <taxon>Fungi</taxon>
        <taxon>Dikarya</taxon>
        <taxon>Basidiomycota</taxon>
        <taxon>Agaricomycotina</taxon>
        <taxon>Agaricomycetes</taxon>
        <taxon>Agaricomycetidae</taxon>
        <taxon>Agaricales</taxon>
        <taxon>Marasmiineae</taxon>
        <taxon>Mycenaceae</taxon>
        <taxon>Mycena</taxon>
    </lineage>
</organism>
<reference evidence="2" key="1">
    <citation type="submission" date="2023-03" db="EMBL/GenBank/DDBJ databases">
        <title>Massive genome expansion in bonnet fungi (Mycena s.s.) driven by repeated elements and novel gene families across ecological guilds.</title>
        <authorList>
            <consortium name="Lawrence Berkeley National Laboratory"/>
            <person name="Harder C.B."/>
            <person name="Miyauchi S."/>
            <person name="Viragh M."/>
            <person name="Kuo A."/>
            <person name="Thoen E."/>
            <person name="Andreopoulos B."/>
            <person name="Lu D."/>
            <person name="Skrede I."/>
            <person name="Drula E."/>
            <person name="Henrissat B."/>
            <person name="Morin E."/>
            <person name="Kohler A."/>
            <person name="Barry K."/>
            <person name="LaButti K."/>
            <person name="Morin E."/>
            <person name="Salamov A."/>
            <person name="Lipzen A."/>
            <person name="Mereny Z."/>
            <person name="Hegedus B."/>
            <person name="Baldrian P."/>
            <person name="Stursova M."/>
            <person name="Weitz H."/>
            <person name="Taylor A."/>
            <person name="Grigoriev I.V."/>
            <person name="Nagy L.G."/>
            <person name="Martin F."/>
            <person name="Kauserud H."/>
        </authorList>
    </citation>
    <scope>NUCLEOTIDE SEQUENCE</scope>
    <source>
        <strain evidence="2">CBHHK200</strain>
    </source>
</reference>
<evidence type="ECO:0000313" key="3">
    <source>
        <dbReference type="Proteomes" id="UP001218188"/>
    </source>
</evidence>
<feature type="compositionally biased region" description="Gly residues" evidence="1">
    <location>
        <begin position="295"/>
        <end position="312"/>
    </location>
</feature>
<evidence type="ECO:0000313" key="2">
    <source>
        <dbReference type="EMBL" id="KAJ7025686.1"/>
    </source>
</evidence>
<dbReference type="Proteomes" id="UP001218188">
    <property type="component" value="Unassembled WGS sequence"/>
</dbReference>
<gene>
    <name evidence="2" type="ORF">C8F04DRAFT_1191264</name>
</gene>
<evidence type="ECO:0000256" key="1">
    <source>
        <dbReference type="SAM" id="MobiDB-lite"/>
    </source>
</evidence>
<feature type="compositionally biased region" description="Basic residues" evidence="1">
    <location>
        <begin position="248"/>
        <end position="263"/>
    </location>
</feature>
<dbReference type="EMBL" id="JARJCM010000150">
    <property type="protein sequence ID" value="KAJ7025686.1"/>
    <property type="molecule type" value="Genomic_DNA"/>
</dbReference>
<feature type="compositionally biased region" description="Low complexity" evidence="1">
    <location>
        <begin position="23"/>
        <end position="38"/>
    </location>
</feature>
<keyword evidence="3" id="KW-1185">Reference proteome</keyword>
<feature type="region of interest" description="Disordered" evidence="1">
    <location>
        <begin position="1"/>
        <end position="66"/>
    </location>
</feature>
<accession>A0AAD6WW92</accession>
<feature type="compositionally biased region" description="Polar residues" evidence="1">
    <location>
        <begin position="1"/>
        <end position="10"/>
    </location>
</feature>